<sequence>MFILFSSVTINPNATFEGLVSLGIQWNNKNQ</sequence>
<keyword evidence="2" id="KW-1185">Reference proteome</keyword>
<name>A0A0V1G7N1_TRIPS</name>
<comment type="caution">
    <text evidence="1">The sequence shown here is derived from an EMBL/GenBank/DDBJ whole genome shotgun (WGS) entry which is preliminary data.</text>
</comment>
<dbReference type="EMBL" id="JYDS01005823">
    <property type="protein sequence ID" value="KRY94173.1"/>
    <property type="molecule type" value="Genomic_DNA"/>
</dbReference>
<evidence type="ECO:0000313" key="1">
    <source>
        <dbReference type="EMBL" id="KRY94173.1"/>
    </source>
</evidence>
<evidence type="ECO:0000313" key="2">
    <source>
        <dbReference type="Proteomes" id="UP000054805"/>
    </source>
</evidence>
<dbReference type="AlphaFoldDB" id="A0A0V1G7N1"/>
<dbReference type="Proteomes" id="UP000054805">
    <property type="component" value="Unassembled WGS sequence"/>
</dbReference>
<protein>
    <submittedName>
        <fullName evidence="1">Uncharacterized protein</fullName>
    </submittedName>
</protein>
<accession>A0A0V1G7N1</accession>
<proteinExistence type="predicted"/>
<gene>
    <name evidence="1" type="ORF">T4B_9129</name>
</gene>
<reference evidence="1 2" key="1">
    <citation type="submission" date="2015-01" db="EMBL/GenBank/DDBJ databases">
        <title>Evolution of Trichinella species and genotypes.</title>
        <authorList>
            <person name="Korhonen P.K."/>
            <person name="Edoardo P."/>
            <person name="Giuseppe L.R."/>
            <person name="Gasser R.B."/>
        </authorList>
    </citation>
    <scope>NUCLEOTIDE SEQUENCE [LARGE SCALE GENOMIC DNA]</scope>
    <source>
        <strain evidence="1">ISS588</strain>
    </source>
</reference>
<organism evidence="1 2">
    <name type="scientific">Trichinella pseudospiralis</name>
    <name type="common">Parasitic roundworm</name>
    <dbReference type="NCBI Taxonomy" id="6337"/>
    <lineage>
        <taxon>Eukaryota</taxon>
        <taxon>Metazoa</taxon>
        <taxon>Ecdysozoa</taxon>
        <taxon>Nematoda</taxon>
        <taxon>Enoplea</taxon>
        <taxon>Dorylaimia</taxon>
        <taxon>Trichinellida</taxon>
        <taxon>Trichinellidae</taxon>
        <taxon>Trichinella</taxon>
    </lineage>
</organism>